<dbReference type="PANTHER" id="PTHR39338">
    <property type="entry name" value="BLL5662 PROTEIN-RELATED"/>
    <property type="match status" value="1"/>
</dbReference>
<proteinExistence type="predicted"/>
<comment type="caution">
    <text evidence="1">The sequence shown here is derived from an EMBL/GenBank/DDBJ whole genome shotgun (WGS) entry which is preliminary data.</text>
</comment>
<dbReference type="EMBL" id="SZVP01000002">
    <property type="protein sequence ID" value="TMM47040.1"/>
    <property type="molecule type" value="Genomic_DNA"/>
</dbReference>
<dbReference type="AlphaFoldDB" id="A0A8H2PL25"/>
<sequence>MLIDFFCKVRDYKVPCTIRELLDLIRVLEQHVVFANIDDFYIVSRAVLVKDESYFDKFDRAFADYFKGVSTIELDLSAIPEDWLKKHFEKMLSAEEKEKIAALGGLDKLMETLAERLKEQEKRHEGGNKWIGTGGTSPFGANGYNPEGIRIGQENSRHRQAVKVWDKREFRNLDDNVEIGTRNIKVALRKLRKFARSGASDVLALDDTIAATARNAGYLDIKMKPERHNAIKVLMFFDVGGSMDDHIRVCEQLFSAVHTEFKHLEFFYFHNCIYEQVWRDNNRRNSEPVDIQKVIHTYGSDYKVIFIGDATMGPYEITYPGGSVEHWNEEPGSVWMKRLLSHFDKCIWLNPQQESDWRYYASIDIMKNIMTNKMYPLTLEGLTQGIKTLL</sequence>
<accession>A0A8H2PL25</accession>
<dbReference type="PANTHER" id="PTHR39338:SF7">
    <property type="entry name" value="BLL6692 PROTEIN"/>
    <property type="match status" value="1"/>
</dbReference>
<dbReference type="RefSeq" id="WP_138620850.1">
    <property type="nucleotide sequence ID" value="NZ_SZVP01000002.1"/>
</dbReference>
<gene>
    <name evidence="1" type="ORF">FCS21_04580</name>
</gene>
<evidence type="ECO:0000313" key="1">
    <source>
        <dbReference type="EMBL" id="TMM47040.1"/>
    </source>
</evidence>
<name>A0A8H2PL25_9GAMM</name>
<dbReference type="OrthoDB" id="9764216at2"/>
<keyword evidence="2" id="KW-1185">Reference proteome</keyword>
<organism evidence="1 2">
    <name type="scientific">Colwellia ponticola</name>
    <dbReference type="NCBI Taxonomy" id="2304625"/>
    <lineage>
        <taxon>Bacteria</taxon>
        <taxon>Pseudomonadati</taxon>
        <taxon>Pseudomonadota</taxon>
        <taxon>Gammaproteobacteria</taxon>
        <taxon>Alteromonadales</taxon>
        <taxon>Colwelliaceae</taxon>
        <taxon>Colwellia</taxon>
    </lineage>
</organism>
<reference evidence="1 2" key="1">
    <citation type="submission" date="2019-05" db="EMBL/GenBank/DDBJ databases">
        <title>Colwellia ponticola sp. nov., isolated from seawater.</title>
        <authorList>
            <person name="Yoon J.-H."/>
        </authorList>
    </citation>
    <scope>NUCLEOTIDE SEQUENCE [LARGE SCALE GENOMIC DNA]</scope>
    <source>
        <strain evidence="1 2">OISW-25</strain>
    </source>
</reference>
<protein>
    <recommendedName>
        <fullName evidence="3">VWA domain-containing protein</fullName>
    </recommendedName>
</protein>
<evidence type="ECO:0000313" key="2">
    <source>
        <dbReference type="Proteomes" id="UP000307702"/>
    </source>
</evidence>
<dbReference type="Proteomes" id="UP000307702">
    <property type="component" value="Unassembled WGS sequence"/>
</dbReference>
<evidence type="ECO:0008006" key="3">
    <source>
        <dbReference type="Google" id="ProtNLM"/>
    </source>
</evidence>